<keyword evidence="3" id="KW-1185">Reference proteome</keyword>
<name>A0A7X2V4X8_9BACI</name>
<dbReference type="OrthoDB" id="9866168at2"/>
<evidence type="ECO:0000256" key="1">
    <source>
        <dbReference type="SAM" id="SignalP"/>
    </source>
</evidence>
<proteinExistence type="predicted"/>
<gene>
    <name evidence="2" type="ORF">GKZ89_09290</name>
</gene>
<dbReference type="EMBL" id="WMIB01000007">
    <property type="protein sequence ID" value="MTH53596.1"/>
    <property type="molecule type" value="Genomic_DNA"/>
</dbReference>
<reference evidence="2 3" key="1">
    <citation type="journal article" date="2017" name="Int. J. Syst. Evol. Microbiol.">
        <title>Bacillus mangrovi sp. nov., isolated from a sediment sample from a mangrove forest.</title>
        <authorList>
            <person name="Gupta V."/>
            <person name="Singh P.K."/>
            <person name="Korpole S."/>
            <person name="Tanuku N.R.S."/>
            <person name="Pinnaka A.K."/>
        </authorList>
    </citation>
    <scope>NUCLEOTIDE SEQUENCE [LARGE SCALE GENOMIC DNA]</scope>
    <source>
        <strain evidence="2 3">KCTC 33872</strain>
    </source>
</reference>
<dbReference type="PROSITE" id="PS51257">
    <property type="entry name" value="PROKAR_LIPOPROTEIN"/>
    <property type="match status" value="1"/>
</dbReference>
<sequence>MKKVWLALFLLTVLAACSSGQKDVSAYIEKISEWNAEEYEIIKDYEAAYHDAAFPKEEYDEILNKAYRHYPAFIEKVGGYKPQARDLQGLHKTYMDSLNSYYELMKLEKNNQADGEKFAEQASESVTLAGQFEEKLEKLASSHGIVLEWEKFD</sequence>
<keyword evidence="1" id="KW-0732">Signal</keyword>
<evidence type="ECO:0000313" key="3">
    <source>
        <dbReference type="Proteomes" id="UP000434639"/>
    </source>
</evidence>
<organism evidence="2 3">
    <name type="scientific">Metabacillus mangrovi</name>
    <dbReference type="NCBI Taxonomy" id="1491830"/>
    <lineage>
        <taxon>Bacteria</taxon>
        <taxon>Bacillati</taxon>
        <taxon>Bacillota</taxon>
        <taxon>Bacilli</taxon>
        <taxon>Bacillales</taxon>
        <taxon>Bacillaceae</taxon>
        <taxon>Metabacillus</taxon>
    </lineage>
</organism>
<dbReference type="Proteomes" id="UP000434639">
    <property type="component" value="Unassembled WGS sequence"/>
</dbReference>
<comment type="caution">
    <text evidence="2">The sequence shown here is derived from an EMBL/GenBank/DDBJ whole genome shotgun (WGS) entry which is preliminary data.</text>
</comment>
<accession>A0A7X2V4X8</accession>
<feature type="signal peptide" evidence="1">
    <location>
        <begin position="1"/>
        <end position="22"/>
    </location>
</feature>
<protein>
    <recommendedName>
        <fullName evidence="4">Lipoprotein</fullName>
    </recommendedName>
</protein>
<evidence type="ECO:0008006" key="4">
    <source>
        <dbReference type="Google" id="ProtNLM"/>
    </source>
</evidence>
<dbReference type="AlphaFoldDB" id="A0A7X2V4X8"/>
<feature type="chain" id="PRO_5039466414" description="Lipoprotein" evidence="1">
    <location>
        <begin position="23"/>
        <end position="153"/>
    </location>
</feature>
<dbReference type="RefSeq" id="WP_155112128.1">
    <property type="nucleotide sequence ID" value="NZ_WMIB01000007.1"/>
</dbReference>
<evidence type="ECO:0000313" key="2">
    <source>
        <dbReference type="EMBL" id="MTH53596.1"/>
    </source>
</evidence>